<feature type="domain" description="BTB" evidence="1">
    <location>
        <begin position="8"/>
        <end position="56"/>
    </location>
</feature>
<organism evidence="2 3">
    <name type="scientific">Aureobasidium mustum</name>
    <dbReference type="NCBI Taxonomy" id="2773714"/>
    <lineage>
        <taxon>Eukaryota</taxon>
        <taxon>Fungi</taxon>
        <taxon>Dikarya</taxon>
        <taxon>Ascomycota</taxon>
        <taxon>Pezizomycotina</taxon>
        <taxon>Dothideomycetes</taxon>
        <taxon>Dothideomycetidae</taxon>
        <taxon>Dothideales</taxon>
        <taxon>Saccotheciaceae</taxon>
        <taxon>Aureobasidium</taxon>
    </lineage>
</organism>
<reference evidence="2" key="1">
    <citation type="submission" date="2020-06" db="EMBL/GenBank/DDBJ databases">
        <authorList>
            <person name="Onetto C."/>
        </authorList>
    </citation>
    <scope>NUCLEOTIDE SEQUENCE</scope>
</reference>
<dbReference type="SUPFAM" id="SSF54695">
    <property type="entry name" value="POZ domain"/>
    <property type="match status" value="1"/>
</dbReference>
<protein>
    <recommendedName>
        <fullName evidence="1">BTB domain-containing protein</fullName>
    </recommendedName>
</protein>
<dbReference type="CDD" id="cd18186">
    <property type="entry name" value="BTB_POZ_ZBTB_KLHL-like"/>
    <property type="match status" value="1"/>
</dbReference>
<dbReference type="PROSITE" id="PS50097">
    <property type="entry name" value="BTB"/>
    <property type="match status" value="1"/>
</dbReference>
<dbReference type="Gene3D" id="3.30.710.10">
    <property type="entry name" value="Potassium Channel Kv1.1, Chain A"/>
    <property type="match status" value="1"/>
</dbReference>
<dbReference type="Proteomes" id="UP000714618">
    <property type="component" value="Unassembled WGS sequence"/>
</dbReference>
<sequence>MFDNPALSDVQVHFSGTYLHAHKYQLAKYSPWFFQAFTGAFPVSLHDRTFHEVCLLTGTSQVARGNRIDLGNDESPCLVFHMLSHIYGFSYLDIVYDPNDDFPQDPSTSTYNFKLSYNLEIFILADKYDVPSLRTLAVNAFMQELPNTLVDVMLGDALSRLFSIVCADKTLQEQVLEFVFKKTRFLTLYNNDFMDRLFRREIFGKRITRKVLKAILAIRGWDNNRILNRQHQRAVELARALGVRVAY</sequence>
<dbReference type="PANTHER" id="PTHR24413">
    <property type="entry name" value="SPECKLE-TYPE POZ PROTEIN"/>
    <property type="match status" value="1"/>
</dbReference>
<evidence type="ECO:0000313" key="3">
    <source>
        <dbReference type="Proteomes" id="UP000714618"/>
    </source>
</evidence>
<comment type="caution">
    <text evidence="2">The sequence shown here is derived from an EMBL/GenBank/DDBJ whole genome shotgun (WGS) entry which is preliminary data.</text>
</comment>
<keyword evidence="3" id="KW-1185">Reference proteome</keyword>
<dbReference type="InterPro" id="IPR000210">
    <property type="entry name" value="BTB/POZ_dom"/>
</dbReference>
<proteinExistence type="predicted"/>
<evidence type="ECO:0000259" key="1">
    <source>
        <dbReference type="PROSITE" id="PS50097"/>
    </source>
</evidence>
<dbReference type="EMBL" id="CAIJEO010000009">
    <property type="protein sequence ID" value="CAD0098454.1"/>
    <property type="molecule type" value="Genomic_DNA"/>
</dbReference>
<accession>A0A9N8K0X4</accession>
<dbReference type="AlphaFoldDB" id="A0A9N8K0X4"/>
<evidence type="ECO:0000313" key="2">
    <source>
        <dbReference type="EMBL" id="CAD0098454.1"/>
    </source>
</evidence>
<dbReference type="InterPro" id="IPR011333">
    <property type="entry name" value="SKP1/BTB/POZ_sf"/>
</dbReference>
<dbReference type="OrthoDB" id="6359816at2759"/>
<dbReference type="SMART" id="SM00225">
    <property type="entry name" value="BTB"/>
    <property type="match status" value="1"/>
</dbReference>
<gene>
    <name evidence="2" type="ORF">AWRI4233_LOCUS7278</name>
</gene>
<name>A0A9N8K0X4_9PEZI</name>